<dbReference type="EMBL" id="CYYC01000024">
    <property type="protein sequence ID" value="CUN06559.1"/>
    <property type="molecule type" value="Genomic_DNA"/>
</dbReference>
<evidence type="ECO:0000313" key="3">
    <source>
        <dbReference type="EMBL" id="CUP22889.1"/>
    </source>
</evidence>
<dbReference type="Proteomes" id="UP000095679">
    <property type="component" value="Unassembled WGS sequence"/>
</dbReference>
<sequence length="30" mass="3345">MTIGDFFTMAAVIVAACLVYNFVKAYTKKK</sequence>
<protein>
    <submittedName>
        <fullName evidence="2">Uncharacterized protein</fullName>
    </submittedName>
</protein>
<reference evidence="4 5" key="1">
    <citation type="submission" date="2015-09" db="EMBL/GenBank/DDBJ databases">
        <authorList>
            <consortium name="Pathogen Informatics"/>
        </authorList>
    </citation>
    <scope>NUCLEOTIDE SEQUENCE [LARGE SCALE GENOMIC DNA]</scope>
    <source>
        <strain evidence="3 5">2789STDY5834835</strain>
        <strain evidence="2 4">2789STDY5834966</strain>
    </source>
</reference>
<accession>A0A173TW43</accession>
<evidence type="ECO:0000313" key="4">
    <source>
        <dbReference type="Proteomes" id="UP000095390"/>
    </source>
</evidence>
<evidence type="ECO:0000313" key="5">
    <source>
        <dbReference type="Proteomes" id="UP000095679"/>
    </source>
</evidence>
<dbReference type="EMBL" id="CYZL01000062">
    <property type="protein sequence ID" value="CUP22889.1"/>
    <property type="molecule type" value="Genomic_DNA"/>
</dbReference>
<name>A0A173TW43_9FIRM</name>
<evidence type="ECO:0000313" key="2">
    <source>
        <dbReference type="EMBL" id="CUN06559.1"/>
    </source>
</evidence>
<feature type="transmembrane region" description="Helical" evidence="1">
    <location>
        <begin position="6"/>
        <end position="23"/>
    </location>
</feature>
<keyword evidence="1" id="KW-0472">Membrane</keyword>
<organism evidence="2 4">
    <name type="scientific">Anaerobutyricum hallii</name>
    <dbReference type="NCBI Taxonomy" id="39488"/>
    <lineage>
        <taxon>Bacteria</taxon>
        <taxon>Bacillati</taxon>
        <taxon>Bacillota</taxon>
        <taxon>Clostridia</taxon>
        <taxon>Lachnospirales</taxon>
        <taxon>Lachnospiraceae</taxon>
        <taxon>Anaerobutyricum</taxon>
    </lineage>
</organism>
<gene>
    <name evidence="3" type="ORF">ERS852450_03291</name>
    <name evidence="2" type="ORF">ERS852578_01963</name>
</gene>
<evidence type="ECO:0000256" key="1">
    <source>
        <dbReference type="SAM" id="Phobius"/>
    </source>
</evidence>
<dbReference type="Proteomes" id="UP000095390">
    <property type="component" value="Unassembled WGS sequence"/>
</dbReference>
<keyword evidence="1" id="KW-1133">Transmembrane helix</keyword>
<proteinExistence type="predicted"/>
<dbReference type="AlphaFoldDB" id="A0A173TW43"/>
<keyword evidence="1" id="KW-0812">Transmembrane</keyword>